<proteinExistence type="predicted"/>
<keyword evidence="3" id="KW-1185">Reference proteome</keyword>
<reference evidence="2 3" key="1">
    <citation type="submission" date="2017-07" db="EMBL/GenBank/DDBJ databases">
        <title>Elstera cyanobacteriorum sp. nov., a novel bacterium isolated from cyanobacterial aggregates in a eutrophic lake.</title>
        <authorList>
            <person name="Cai H."/>
        </authorList>
    </citation>
    <scope>NUCLEOTIDE SEQUENCE [LARGE SCALE GENOMIC DNA]</scope>
    <source>
        <strain evidence="2 3">TH019</strain>
    </source>
</reference>
<dbReference type="RefSeq" id="WP_094407016.1">
    <property type="nucleotide sequence ID" value="NZ_BMJZ01000010.1"/>
</dbReference>
<protein>
    <submittedName>
        <fullName evidence="2">Uncharacterized protein</fullName>
    </submittedName>
</protein>
<accession>A0A255XX50</accession>
<evidence type="ECO:0000313" key="3">
    <source>
        <dbReference type="Proteomes" id="UP000216361"/>
    </source>
</evidence>
<comment type="caution">
    <text evidence="2">The sequence shown here is derived from an EMBL/GenBank/DDBJ whole genome shotgun (WGS) entry which is preliminary data.</text>
</comment>
<dbReference type="Proteomes" id="UP000216361">
    <property type="component" value="Unassembled WGS sequence"/>
</dbReference>
<dbReference type="EMBL" id="NOXS01000021">
    <property type="protein sequence ID" value="OYQ21556.1"/>
    <property type="molecule type" value="Genomic_DNA"/>
</dbReference>
<dbReference type="OrthoDB" id="7476630at2"/>
<evidence type="ECO:0000313" key="2">
    <source>
        <dbReference type="EMBL" id="OYQ21556.1"/>
    </source>
</evidence>
<gene>
    <name evidence="2" type="ORF">CHR90_01480</name>
</gene>
<organism evidence="2 3">
    <name type="scientific">Elstera cyanobacteriorum</name>
    <dbReference type="NCBI Taxonomy" id="2022747"/>
    <lineage>
        <taxon>Bacteria</taxon>
        <taxon>Pseudomonadati</taxon>
        <taxon>Pseudomonadota</taxon>
        <taxon>Alphaproteobacteria</taxon>
        <taxon>Rhodospirillales</taxon>
        <taxon>Rhodospirillaceae</taxon>
        <taxon>Elstera</taxon>
    </lineage>
</organism>
<dbReference type="AlphaFoldDB" id="A0A255XX50"/>
<name>A0A255XX50_9PROT</name>
<feature type="region of interest" description="Disordered" evidence="1">
    <location>
        <begin position="1"/>
        <end position="34"/>
    </location>
</feature>
<sequence>MPKKTTPVALRPTPERRRQAEPMPLPPDFVAGNPAPVRLTQDVVDRYLARGDLSGRTAEAAMRLRGVLERLTREPRLIGAYGDRLATASSRTQKIPDGPGEGVHRAGDVWRLLCRRMGPILSGLVTAVFCEGISARDWAARSQRHPASGIEILRIALDACADHWGLPTDDR</sequence>
<evidence type="ECO:0000256" key="1">
    <source>
        <dbReference type="SAM" id="MobiDB-lite"/>
    </source>
</evidence>